<feature type="domain" description="Aminotransferase class V" evidence="8">
    <location>
        <begin position="108"/>
        <end position="377"/>
    </location>
</feature>
<dbReference type="NCBIfam" id="NF010006">
    <property type="entry name" value="PRK13479.1"/>
    <property type="match status" value="1"/>
</dbReference>
<evidence type="ECO:0000313" key="9">
    <source>
        <dbReference type="Proteomes" id="UP000694888"/>
    </source>
</evidence>
<dbReference type="NCBIfam" id="TIGR03301">
    <property type="entry name" value="PhnW-AepZ"/>
    <property type="match status" value="1"/>
</dbReference>
<evidence type="ECO:0000256" key="4">
    <source>
        <dbReference type="ARBA" id="ARBA00022898"/>
    </source>
</evidence>
<reference evidence="10" key="1">
    <citation type="submission" date="2025-08" db="UniProtKB">
        <authorList>
            <consortium name="RefSeq"/>
        </authorList>
    </citation>
    <scope>IDENTIFICATION</scope>
</reference>
<evidence type="ECO:0000313" key="10">
    <source>
        <dbReference type="RefSeq" id="XP_005105922.1"/>
    </source>
</evidence>
<evidence type="ECO:0000256" key="3">
    <source>
        <dbReference type="ARBA" id="ARBA00022679"/>
    </source>
</evidence>
<evidence type="ECO:0000256" key="2">
    <source>
        <dbReference type="ARBA" id="ARBA00022576"/>
    </source>
</evidence>
<dbReference type="InterPro" id="IPR000192">
    <property type="entry name" value="Aminotrans_V_dom"/>
</dbReference>
<dbReference type="InterPro" id="IPR015424">
    <property type="entry name" value="PyrdxlP-dep_Trfase"/>
</dbReference>
<comment type="cofactor">
    <cofactor evidence="1">
        <name>pyridoxal 5'-phosphate</name>
        <dbReference type="ChEBI" id="CHEBI:597326"/>
    </cofactor>
</comment>
<dbReference type="Gene3D" id="3.90.1150.10">
    <property type="entry name" value="Aspartate Aminotransferase, domain 1"/>
    <property type="match status" value="1"/>
</dbReference>
<organism evidence="9 10">
    <name type="scientific">Aplysia californica</name>
    <name type="common">California sea hare</name>
    <dbReference type="NCBI Taxonomy" id="6500"/>
    <lineage>
        <taxon>Eukaryota</taxon>
        <taxon>Metazoa</taxon>
        <taxon>Spiralia</taxon>
        <taxon>Lophotrochozoa</taxon>
        <taxon>Mollusca</taxon>
        <taxon>Gastropoda</taxon>
        <taxon>Heterobranchia</taxon>
        <taxon>Euthyneura</taxon>
        <taxon>Tectipleura</taxon>
        <taxon>Aplysiida</taxon>
        <taxon>Aplysioidea</taxon>
        <taxon>Aplysiidae</taxon>
        <taxon>Aplysia</taxon>
    </lineage>
</organism>
<name>A0ABM0K0J9_APLCA</name>
<dbReference type="Pfam" id="PF00266">
    <property type="entry name" value="Aminotran_5"/>
    <property type="match status" value="1"/>
</dbReference>
<dbReference type="InterPro" id="IPR015421">
    <property type="entry name" value="PyrdxlP-dep_Trfase_major"/>
</dbReference>
<evidence type="ECO:0000256" key="5">
    <source>
        <dbReference type="ARBA" id="ARBA00023317"/>
    </source>
</evidence>
<dbReference type="EC" id="2.6.1.37" evidence="6"/>
<keyword evidence="4" id="KW-0663">Pyridoxal phosphate</keyword>
<evidence type="ECO:0000256" key="1">
    <source>
        <dbReference type="ARBA" id="ARBA00001933"/>
    </source>
</evidence>
<dbReference type="InterPro" id="IPR012703">
    <property type="entry name" value="NH2EtPonate_pyrv_transaminase"/>
</dbReference>
<keyword evidence="2" id="KW-0032">Aminotransferase</keyword>
<evidence type="ECO:0000256" key="6">
    <source>
        <dbReference type="ARBA" id="ARBA00044521"/>
    </source>
</evidence>
<keyword evidence="9" id="KW-1185">Reference proteome</keyword>
<dbReference type="PANTHER" id="PTHR42778:SF1">
    <property type="entry name" value="2-AMINOETHYLPHOSPHONATE--PYRUVATE TRANSAMINASE"/>
    <property type="match status" value="1"/>
</dbReference>
<comment type="catalytic activity">
    <reaction evidence="7">
        <text>(2-aminoethyl)phosphonate + pyruvate = phosphonoacetaldehyde + L-alanine</text>
        <dbReference type="Rhea" id="RHEA:17021"/>
        <dbReference type="ChEBI" id="CHEBI:15361"/>
        <dbReference type="ChEBI" id="CHEBI:57418"/>
        <dbReference type="ChEBI" id="CHEBI:57972"/>
        <dbReference type="ChEBI" id="CHEBI:58383"/>
        <dbReference type="EC" id="2.6.1.37"/>
    </reaction>
</comment>
<protein>
    <recommendedName>
        <fullName evidence="6">2-aminoethylphosphonate--pyruvate transaminase</fullName>
        <ecNumber evidence="6">2.6.1.37</ecNumber>
    </recommendedName>
</protein>
<dbReference type="InterPro" id="IPR015422">
    <property type="entry name" value="PyrdxlP-dep_Trfase_small"/>
</dbReference>
<dbReference type="Gene3D" id="3.40.640.10">
    <property type="entry name" value="Type I PLP-dependent aspartate aminotransferase-like (Major domain)"/>
    <property type="match status" value="1"/>
</dbReference>
<evidence type="ECO:0000256" key="7">
    <source>
        <dbReference type="ARBA" id="ARBA00049460"/>
    </source>
</evidence>
<proteinExistence type="inferred from homology"/>
<gene>
    <name evidence="10" type="primary">LOC101853724</name>
</gene>
<dbReference type="GeneID" id="101853724"/>
<dbReference type="HAMAP" id="MF_01376">
    <property type="entry name" value="PhnW_aminotrans_5"/>
    <property type="match status" value="1"/>
</dbReference>
<keyword evidence="5" id="KW-0670">Pyruvate</keyword>
<sequence>MARYIAREHLQTLQQCLFRGPVQSFNHPVLRYQNLLSALSTGSCVYSQQRQQSCCFSSSSVLSPCPRYGRNQRREISTSLKACSIKDKKLFTPGPLGVTLSVKEAMLRDVGSRDTEFIDTVKFIRTKLLDIAGVNNGEFSCIPIQGSGTFAIDASFQTFLPREGAKALIIENGAYGKRMAKICESAGISCDVQSFREDRSVEPEVVEDALSGQTKYDLVSIVHCETSSGVFNPVTAVGNLVREISPETVYMVDAISAFGAIPLDIEGSSVDVMVSSANKCLQGVPGFAFVIARNSVLDKCKGNSRSLSLDLYDQVKQLDQTHQFRFTPATHSMLAFRQALLEFEQEGGVTGRANRYKENREILRNGMTALGFQELLAENIAGYIITSYMYPKDPNFDFKEFYNRLNEKNLVIYPGKVLDADCFRIGSIGDLHKEDMTTLLAAIKEVCADMNISVPVQN</sequence>
<dbReference type="Proteomes" id="UP000694888">
    <property type="component" value="Unplaced"/>
</dbReference>
<dbReference type="NCBIfam" id="TIGR02326">
    <property type="entry name" value="transamin_PhnW"/>
    <property type="match status" value="1"/>
</dbReference>
<keyword evidence="3" id="KW-0808">Transferase</keyword>
<evidence type="ECO:0000259" key="8">
    <source>
        <dbReference type="Pfam" id="PF00266"/>
    </source>
</evidence>
<dbReference type="PANTHER" id="PTHR42778">
    <property type="entry name" value="2-AMINOETHYLPHOSPHONATE--PYRUVATE TRANSAMINASE"/>
    <property type="match status" value="1"/>
</dbReference>
<dbReference type="RefSeq" id="XP_005105922.1">
    <property type="nucleotide sequence ID" value="XM_005105865.3"/>
</dbReference>
<dbReference type="SUPFAM" id="SSF53383">
    <property type="entry name" value="PLP-dependent transferases"/>
    <property type="match status" value="1"/>
</dbReference>
<accession>A0ABM0K0J9</accession>